<evidence type="ECO:0000256" key="3">
    <source>
        <dbReference type="PROSITE-ProRule" id="PRU00409"/>
    </source>
</evidence>
<organism evidence="5 6">
    <name type="scientific">Sulfobacillus thermosulfidooxidans</name>
    <dbReference type="NCBI Taxonomy" id="28034"/>
    <lineage>
        <taxon>Bacteria</taxon>
        <taxon>Bacillati</taxon>
        <taxon>Bacillota</taxon>
        <taxon>Clostridia</taxon>
        <taxon>Eubacteriales</taxon>
        <taxon>Clostridiales Family XVII. Incertae Sedis</taxon>
        <taxon>Sulfobacillus</taxon>
    </lineage>
</organism>
<dbReference type="GO" id="GO:0005524">
    <property type="term" value="F:ATP binding"/>
    <property type="evidence" value="ECO:0007669"/>
    <property type="project" value="UniProtKB-UniRule"/>
</dbReference>
<dbReference type="AlphaFoldDB" id="A0A2T2X4Z6"/>
<evidence type="ECO:0000259" key="4">
    <source>
        <dbReference type="PROSITE" id="PS50975"/>
    </source>
</evidence>
<dbReference type="PANTHER" id="PTHR23132:SF23">
    <property type="entry name" value="D-ALANINE--D-ALANINE LIGASE B"/>
    <property type="match status" value="1"/>
</dbReference>
<protein>
    <recommendedName>
        <fullName evidence="4">ATP-grasp domain-containing protein</fullName>
    </recommendedName>
</protein>
<dbReference type="Gene3D" id="3.30.1490.20">
    <property type="entry name" value="ATP-grasp fold, A domain"/>
    <property type="match status" value="1"/>
</dbReference>
<proteinExistence type="inferred from homology"/>
<name>A0A2T2X4Z6_SULTH</name>
<evidence type="ECO:0000313" key="6">
    <source>
        <dbReference type="Proteomes" id="UP000242705"/>
    </source>
</evidence>
<dbReference type="PROSITE" id="PS50975">
    <property type="entry name" value="ATP_GRASP"/>
    <property type="match status" value="1"/>
</dbReference>
<dbReference type="Gene3D" id="3.30.470.20">
    <property type="entry name" value="ATP-grasp fold, B domain"/>
    <property type="match status" value="1"/>
</dbReference>
<dbReference type="Pfam" id="PF07478">
    <property type="entry name" value="Dala_Dala_lig_C"/>
    <property type="match status" value="1"/>
</dbReference>
<evidence type="ECO:0000256" key="2">
    <source>
        <dbReference type="ARBA" id="ARBA00022598"/>
    </source>
</evidence>
<dbReference type="EMBL" id="PXYX01000002">
    <property type="protein sequence ID" value="PSR29536.1"/>
    <property type="molecule type" value="Genomic_DNA"/>
</dbReference>
<accession>A0A2T2X4Z6</accession>
<feature type="domain" description="ATP-grasp" evidence="4">
    <location>
        <begin position="134"/>
        <end position="358"/>
    </location>
</feature>
<dbReference type="PANTHER" id="PTHR23132">
    <property type="entry name" value="D-ALANINE--D-ALANINE LIGASE"/>
    <property type="match status" value="1"/>
</dbReference>
<dbReference type="SUPFAM" id="SSF56059">
    <property type="entry name" value="Glutathione synthetase ATP-binding domain-like"/>
    <property type="match status" value="1"/>
</dbReference>
<keyword evidence="3" id="KW-0547">Nucleotide-binding</keyword>
<dbReference type="Proteomes" id="UP000242705">
    <property type="component" value="Unassembled WGS sequence"/>
</dbReference>
<keyword evidence="2" id="KW-0436">Ligase</keyword>
<dbReference type="InterPro" id="IPR011095">
    <property type="entry name" value="Dala_Dala_lig_C"/>
</dbReference>
<sequence>MGFVRMNSIRRISMKEWLGPIAVLYPAEQETQSILRQPPEARETTADIAYALKECRVPIITPVAEPDPHDAYQWSFPDTNDGINQALSQGARILWPYVPMDTEHPLSSRLEEGMGITGQMPVLIDPLESKAFSHNVIQHGGIVMPLATSADAKDIISQFDIYSAPYGMDFPLIVKPVRGYGRRNVRLVHNREELMDIVEHWDRASAGDEVMIQAFLPGEEITIVVFPPGDYQIDETEIHKTRYWALPPVHRIHHVDQILPPDVPLLETVEPFEPTDEVTVREAAAQAMKLADLVQSRSVITVDFRQDASGQFRIFDANFVPDLAGGNRPGREQAQSLVAYAAQVFGWEYPELIENLARQWWTFEE</sequence>
<dbReference type="GO" id="GO:0046872">
    <property type="term" value="F:metal ion binding"/>
    <property type="evidence" value="ECO:0007669"/>
    <property type="project" value="InterPro"/>
</dbReference>
<gene>
    <name evidence="5" type="ORF">C7B47_02115</name>
</gene>
<dbReference type="InterPro" id="IPR013815">
    <property type="entry name" value="ATP_grasp_subdomain_1"/>
</dbReference>
<reference evidence="5 6" key="1">
    <citation type="journal article" date="2014" name="BMC Genomics">
        <title>Comparison of environmental and isolate Sulfobacillus genomes reveals diverse carbon, sulfur, nitrogen, and hydrogen metabolisms.</title>
        <authorList>
            <person name="Justice N.B."/>
            <person name="Norman A."/>
            <person name="Brown C.T."/>
            <person name="Singh A."/>
            <person name="Thomas B.C."/>
            <person name="Banfield J.F."/>
        </authorList>
    </citation>
    <scope>NUCLEOTIDE SEQUENCE [LARGE SCALE GENOMIC DNA]</scope>
    <source>
        <strain evidence="5">AMDSBA5</strain>
    </source>
</reference>
<comment type="similarity">
    <text evidence="1">Belongs to the D-alanine--D-alanine ligase family.</text>
</comment>
<keyword evidence="3" id="KW-0067">ATP-binding</keyword>
<dbReference type="InterPro" id="IPR011761">
    <property type="entry name" value="ATP-grasp"/>
</dbReference>
<evidence type="ECO:0000256" key="1">
    <source>
        <dbReference type="ARBA" id="ARBA00010871"/>
    </source>
</evidence>
<comment type="caution">
    <text evidence="5">The sequence shown here is derived from an EMBL/GenBank/DDBJ whole genome shotgun (WGS) entry which is preliminary data.</text>
</comment>
<dbReference type="GO" id="GO:0008716">
    <property type="term" value="F:D-alanine-D-alanine ligase activity"/>
    <property type="evidence" value="ECO:0007669"/>
    <property type="project" value="InterPro"/>
</dbReference>
<evidence type="ECO:0000313" key="5">
    <source>
        <dbReference type="EMBL" id="PSR29536.1"/>
    </source>
</evidence>